<evidence type="ECO:0000313" key="3">
    <source>
        <dbReference type="Proteomes" id="UP001500822"/>
    </source>
</evidence>
<accession>A0ABP8ZK87</accession>
<protein>
    <submittedName>
        <fullName evidence="2">Pentapeptide repeat-containing protein</fullName>
    </submittedName>
</protein>
<gene>
    <name evidence="2" type="ORF">GCM10023217_34380</name>
</gene>
<dbReference type="PANTHER" id="PTHR14136:SF17">
    <property type="entry name" value="BTB_POZ DOMAIN-CONTAINING PROTEIN KCTD9"/>
    <property type="match status" value="1"/>
</dbReference>
<organism evidence="2 3">
    <name type="scientific">Gordonia alkaliphila</name>
    <dbReference type="NCBI Taxonomy" id="1053547"/>
    <lineage>
        <taxon>Bacteria</taxon>
        <taxon>Bacillati</taxon>
        <taxon>Actinomycetota</taxon>
        <taxon>Actinomycetes</taxon>
        <taxon>Mycobacteriales</taxon>
        <taxon>Gordoniaceae</taxon>
        <taxon>Gordonia</taxon>
    </lineage>
</organism>
<reference evidence="3" key="1">
    <citation type="journal article" date="2019" name="Int. J. Syst. Evol. Microbiol.">
        <title>The Global Catalogue of Microorganisms (GCM) 10K type strain sequencing project: providing services to taxonomists for standard genome sequencing and annotation.</title>
        <authorList>
            <consortium name="The Broad Institute Genomics Platform"/>
            <consortium name="The Broad Institute Genome Sequencing Center for Infectious Disease"/>
            <person name="Wu L."/>
            <person name="Ma J."/>
        </authorList>
    </citation>
    <scope>NUCLEOTIDE SEQUENCE [LARGE SCALE GENOMIC DNA]</scope>
    <source>
        <strain evidence="3">JCM 18077</strain>
    </source>
</reference>
<dbReference type="Proteomes" id="UP001500822">
    <property type="component" value="Unassembled WGS sequence"/>
</dbReference>
<dbReference type="EMBL" id="BAABIE010000028">
    <property type="protein sequence ID" value="GAA4759016.1"/>
    <property type="molecule type" value="Genomic_DNA"/>
</dbReference>
<feature type="region of interest" description="Disordered" evidence="1">
    <location>
        <begin position="1"/>
        <end position="21"/>
    </location>
</feature>
<dbReference type="InterPro" id="IPR051082">
    <property type="entry name" value="Pentapeptide-BTB/POZ_domain"/>
</dbReference>
<dbReference type="Pfam" id="PF13599">
    <property type="entry name" value="Pentapeptide_4"/>
    <property type="match status" value="1"/>
</dbReference>
<dbReference type="SUPFAM" id="SSF141571">
    <property type="entry name" value="Pentapeptide repeat-like"/>
    <property type="match status" value="1"/>
</dbReference>
<dbReference type="InterPro" id="IPR001646">
    <property type="entry name" value="5peptide_repeat"/>
</dbReference>
<dbReference type="RefSeq" id="WP_345314459.1">
    <property type="nucleotide sequence ID" value="NZ_BAABIE010000028.1"/>
</dbReference>
<sequence>MSAHPTAPKKPRIEKLTLGGHDDGDPADLQAFAHVERCRFSDLELADVDLSGLTIADCELTTAAFDDVELGGAKIFDSALANVIAPRWSMARGSIRNVRVNGSRIGALDLFEAKIRSVELTDCKLGLVNFRGSDVRDVAFRDCQIDELDLTEATATRVSFENCRIGTLQLQGATLADVDLRDAAIDNLRHLDGLRGAAFTPDQVVRYSGHFAAHLGIVVA</sequence>
<proteinExistence type="predicted"/>
<dbReference type="PANTHER" id="PTHR14136">
    <property type="entry name" value="BTB_POZ DOMAIN-CONTAINING PROTEIN KCTD9"/>
    <property type="match status" value="1"/>
</dbReference>
<evidence type="ECO:0000256" key="1">
    <source>
        <dbReference type="SAM" id="MobiDB-lite"/>
    </source>
</evidence>
<feature type="compositionally biased region" description="Basic and acidic residues" evidence="1">
    <location>
        <begin position="11"/>
        <end position="21"/>
    </location>
</feature>
<evidence type="ECO:0000313" key="2">
    <source>
        <dbReference type="EMBL" id="GAA4759016.1"/>
    </source>
</evidence>
<comment type="caution">
    <text evidence="2">The sequence shown here is derived from an EMBL/GenBank/DDBJ whole genome shotgun (WGS) entry which is preliminary data.</text>
</comment>
<dbReference type="Gene3D" id="2.160.20.80">
    <property type="entry name" value="E3 ubiquitin-protein ligase SopA"/>
    <property type="match status" value="1"/>
</dbReference>
<keyword evidence="3" id="KW-1185">Reference proteome</keyword>
<name>A0ABP8ZK87_9ACTN</name>